<dbReference type="Pfam" id="PF02934">
    <property type="entry name" value="GatB_N"/>
    <property type="match status" value="1"/>
</dbReference>
<evidence type="ECO:0000313" key="9">
    <source>
        <dbReference type="Proteomes" id="UP001303889"/>
    </source>
</evidence>
<accession>A0AAN6RPR8</accession>
<evidence type="ECO:0000256" key="4">
    <source>
        <dbReference type="ARBA" id="ARBA00022917"/>
    </source>
</evidence>
<protein>
    <recommendedName>
        <fullName evidence="5">Glutamyl-tRNA(Gln) amidotransferase subunit B, mitochondrial</fullName>
        <shortName evidence="5">Glu-AdT subunit B</shortName>
        <ecNumber evidence="5">6.3.5.-</ecNumber>
    </recommendedName>
</protein>
<dbReference type="GO" id="GO:0005739">
    <property type="term" value="C:mitochondrion"/>
    <property type="evidence" value="ECO:0007669"/>
    <property type="project" value="UniProtKB-SubCell"/>
</dbReference>
<dbReference type="InterPro" id="IPR018027">
    <property type="entry name" value="Asn/Gln_amidotransferase"/>
</dbReference>
<dbReference type="SUPFAM" id="SSF55931">
    <property type="entry name" value="Glutamine synthetase/guanido kinase"/>
    <property type="match status" value="1"/>
</dbReference>
<keyword evidence="9" id="KW-1185">Reference proteome</keyword>
<dbReference type="InterPro" id="IPR017959">
    <property type="entry name" value="Asn/Gln-tRNA_amidoTrfase_suB/E"/>
</dbReference>
<dbReference type="Proteomes" id="UP001303889">
    <property type="component" value="Unassembled WGS sequence"/>
</dbReference>
<evidence type="ECO:0000256" key="2">
    <source>
        <dbReference type="ARBA" id="ARBA00022741"/>
    </source>
</evidence>
<keyword evidence="1 5" id="KW-0436">Ligase</keyword>
<dbReference type="InterPro" id="IPR006075">
    <property type="entry name" value="Asn/Gln-tRNA_Trfase_suB/E_cat"/>
</dbReference>
<feature type="compositionally biased region" description="Low complexity" evidence="6">
    <location>
        <begin position="483"/>
        <end position="512"/>
    </location>
</feature>
<dbReference type="EC" id="6.3.5.-" evidence="5"/>
<dbReference type="EMBL" id="MU855963">
    <property type="protein sequence ID" value="KAK3898294.1"/>
    <property type="molecule type" value="Genomic_DNA"/>
</dbReference>
<sequence>MGRAAMAELRRYLLAGHLGHGECLRCLHRRPRHEPPHPRQHHHQLQRRSLAVQAAVTADPAPTPTPPVVPFRKRQKEQAKALRAGGGDPNKQKKKNKADNQTVPGWELTVGIEIHAQLNTARKLFSPAAAAPFDLNNGAAPNRHVSLFDAAVPGSQPLFQLAVLVPAVRAALALGCAIQPVSRFDRKHYFHWDQPSGYQITQYYHPFARDGSVTLHARDGIAPEDGDRVDVAIRQVQMEQDTAKTTAQPAATHWIDFNRVGLPLVEIITHPDIHHPATAAAFVRKVQMLLASVNACVSGMEAGGLRADVNVSVRRDPALLHPAAAAAAAAEPPPLGTRTEIKNLSSFRAVEDAIIAERDRQIALLEAGGVVEGETRGWSLGSTETRRLRGKEGEVDYRYMPDPDLGPVVIADDLVAHLASTMGLLPDAELDDLIGQYGLSSKDALSLAMLDDGARIQYFYRVLDSLEERLRSEPGGGGPDDVTTTPTTRTTTTAATATSPSSCSSSPSSSSSSSQRHALLAANWCLHELGKLTELSSDLGITPDGECRVPSSDLAAILCHLHRREITARVAKDLLWGVFRGAIPPGRVTQTVDAGNLWFRELSEDEYAEVADAAVAGEDKVLAEFLRFKQGKAKAYPQGKLMFLVGKMMRAGSEQRMDPASAETLLRARIEHVYLPALKTRT</sequence>
<gene>
    <name evidence="8" type="ORF">C8A05DRAFT_19089</name>
</gene>
<comment type="subcellular location">
    <subcellularLocation>
        <location evidence="5">Mitochondrion</location>
    </subcellularLocation>
</comment>
<dbReference type="PANTHER" id="PTHR11659">
    <property type="entry name" value="GLUTAMYL-TRNA GLN AMIDOTRANSFERASE SUBUNIT B MITOCHONDRIAL AND PROKARYOTIC PET112-RELATED"/>
    <property type="match status" value="1"/>
</dbReference>
<dbReference type="SMART" id="SM00845">
    <property type="entry name" value="GatB_Yqey"/>
    <property type="match status" value="1"/>
</dbReference>
<evidence type="ECO:0000256" key="6">
    <source>
        <dbReference type="SAM" id="MobiDB-lite"/>
    </source>
</evidence>
<dbReference type="GO" id="GO:0032543">
    <property type="term" value="P:mitochondrial translation"/>
    <property type="evidence" value="ECO:0007669"/>
    <property type="project" value="UniProtKB-UniRule"/>
</dbReference>
<comment type="function">
    <text evidence="5">Allows the formation of correctly charged Gln-tRNA(Gln) through the transamidation of misacylated Glu-tRNA(Gln) in the mitochondria. The reaction takes place in the presence of glutamine and ATP through an activated gamma-phospho-Glu-tRNA(Gln).</text>
</comment>
<dbReference type="PANTHER" id="PTHR11659:SF0">
    <property type="entry name" value="GLUTAMYL-TRNA(GLN) AMIDOTRANSFERASE SUBUNIT B, MITOCHONDRIAL"/>
    <property type="match status" value="1"/>
</dbReference>
<feature type="region of interest" description="Disordered" evidence="6">
    <location>
        <begin position="470"/>
        <end position="512"/>
    </location>
</feature>
<reference evidence="8" key="1">
    <citation type="journal article" date="2023" name="Mol. Phylogenet. Evol.">
        <title>Genome-scale phylogeny and comparative genomics of the fungal order Sordariales.</title>
        <authorList>
            <person name="Hensen N."/>
            <person name="Bonometti L."/>
            <person name="Westerberg I."/>
            <person name="Brannstrom I.O."/>
            <person name="Guillou S."/>
            <person name="Cros-Aarteil S."/>
            <person name="Calhoun S."/>
            <person name="Haridas S."/>
            <person name="Kuo A."/>
            <person name="Mondo S."/>
            <person name="Pangilinan J."/>
            <person name="Riley R."/>
            <person name="LaButti K."/>
            <person name="Andreopoulos B."/>
            <person name="Lipzen A."/>
            <person name="Chen C."/>
            <person name="Yan M."/>
            <person name="Daum C."/>
            <person name="Ng V."/>
            <person name="Clum A."/>
            <person name="Steindorff A."/>
            <person name="Ohm R.A."/>
            <person name="Martin F."/>
            <person name="Silar P."/>
            <person name="Natvig D.O."/>
            <person name="Lalanne C."/>
            <person name="Gautier V."/>
            <person name="Ament-Velasquez S.L."/>
            <person name="Kruys A."/>
            <person name="Hutchinson M.I."/>
            <person name="Powell A.J."/>
            <person name="Barry K."/>
            <person name="Miller A.N."/>
            <person name="Grigoriev I.V."/>
            <person name="Debuchy R."/>
            <person name="Gladieux P."/>
            <person name="Hiltunen Thoren M."/>
            <person name="Johannesson H."/>
        </authorList>
    </citation>
    <scope>NUCLEOTIDE SEQUENCE</scope>
    <source>
        <strain evidence="8">CBS 103.79</strain>
    </source>
</reference>
<keyword evidence="2 5" id="KW-0547">Nucleotide-binding</keyword>
<evidence type="ECO:0000256" key="1">
    <source>
        <dbReference type="ARBA" id="ARBA00022598"/>
    </source>
</evidence>
<dbReference type="InterPro" id="IPR017958">
    <property type="entry name" value="Gln-tRNA_amidoTrfase_suB_CS"/>
</dbReference>
<dbReference type="PROSITE" id="PS01234">
    <property type="entry name" value="GATB"/>
    <property type="match status" value="1"/>
</dbReference>
<keyword evidence="4 5" id="KW-0648">Protein biosynthesis</keyword>
<dbReference type="GO" id="GO:0050567">
    <property type="term" value="F:glutaminyl-tRNA synthase (glutamine-hydrolyzing) activity"/>
    <property type="evidence" value="ECO:0007669"/>
    <property type="project" value="UniProtKB-UniRule"/>
</dbReference>
<proteinExistence type="inferred from homology"/>
<feature type="domain" description="Asn/Gln amidotransferase" evidence="7">
    <location>
        <begin position="514"/>
        <end position="670"/>
    </location>
</feature>
<dbReference type="InterPro" id="IPR004413">
    <property type="entry name" value="GatB"/>
</dbReference>
<comment type="similarity">
    <text evidence="5">Belongs to the GatB/GatE family. GatB subfamily.</text>
</comment>
<dbReference type="Pfam" id="PF02637">
    <property type="entry name" value="GatB_Yqey"/>
    <property type="match status" value="1"/>
</dbReference>
<evidence type="ECO:0000256" key="3">
    <source>
        <dbReference type="ARBA" id="ARBA00022840"/>
    </source>
</evidence>
<comment type="caution">
    <text evidence="8">The sequence shown here is derived from an EMBL/GenBank/DDBJ whole genome shotgun (WGS) entry which is preliminary data.</text>
</comment>
<keyword evidence="3 5" id="KW-0067">ATP-binding</keyword>
<dbReference type="HAMAP" id="MF_00121">
    <property type="entry name" value="GatB"/>
    <property type="match status" value="1"/>
</dbReference>
<name>A0AAN6RPR8_9PEZI</name>
<feature type="compositionally biased region" description="Basic residues" evidence="6">
    <location>
        <begin position="31"/>
        <end position="46"/>
    </location>
</feature>
<evidence type="ECO:0000313" key="8">
    <source>
        <dbReference type="EMBL" id="KAK3898294.1"/>
    </source>
</evidence>
<dbReference type="AlphaFoldDB" id="A0AAN6RPR8"/>
<dbReference type="GO" id="GO:0005524">
    <property type="term" value="F:ATP binding"/>
    <property type="evidence" value="ECO:0007669"/>
    <property type="project" value="UniProtKB-KW"/>
</dbReference>
<keyword evidence="5" id="KW-0496">Mitochondrion</keyword>
<reference evidence="8" key="2">
    <citation type="submission" date="2023-05" db="EMBL/GenBank/DDBJ databases">
        <authorList>
            <consortium name="Lawrence Berkeley National Laboratory"/>
            <person name="Steindorff A."/>
            <person name="Hensen N."/>
            <person name="Bonometti L."/>
            <person name="Westerberg I."/>
            <person name="Brannstrom I.O."/>
            <person name="Guillou S."/>
            <person name="Cros-Aarteil S."/>
            <person name="Calhoun S."/>
            <person name="Haridas S."/>
            <person name="Kuo A."/>
            <person name="Mondo S."/>
            <person name="Pangilinan J."/>
            <person name="Riley R."/>
            <person name="Labutti K."/>
            <person name="Andreopoulos B."/>
            <person name="Lipzen A."/>
            <person name="Chen C."/>
            <person name="Yanf M."/>
            <person name="Daum C."/>
            <person name="Ng V."/>
            <person name="Clum A."/>
            <person name="Ohm R."/>
            <person name="Martin F."/>
            <person name="Silar P."/>
            <person name="Natvig D."/>
            <person name="Lalanne C."/>
            <person name="Gautier V."/>
            <person name="Ament-Velasquez S.L."/>
            <person name="Kruys A."/>
            <person name="Hutchinson M.I."/>
            <person name="Powell A.J."/>
            <person name="Barry K."/>
            <person name="Miller A.N."/>
            <person name="Grigoriev I.V."/>
            <person name="Debuchy R."/>
            <person name="Gladieux P."/>
            <person name="Thoren M.H."/>
            <person name="Johannesson H."/>
        </authorList>
    </citation>
    <scope>NUCLEOTIDE SEQUENCE</scope>
    <source>
        <strain evidence="8">CBS 103.79</strain>
    </source>
</reference>
<feature type="compositionally biased region" description="Low complexity" evidence="6">
    <location>
        <begin position="47"/>
        <end position="60"/>
    </location>
</feature>
<evidence type="ECO:0000256" key="5">
    <source>
        <dbReference type="HAMAP-Rule" id="MF_03147"/>
    </source>
</evidence>
<comment type="subunit">
    <text evidence="5">Subunit of the heterotrimeric GatCAB amidotransferase (AdT) complex, composed of A, B and C subunits.</text>
</comment>
<dbReference type="GO" id="GO:0070681">
    <property type="term" value="P:glutaminyl-tRNAGln biosynthesis via transamidation"/>
    <property type="evidence" value="ECO:0007669"/>
    <property type="project" value="UniProtKB-UniRule"/>
</dbReference>
<dbReference type="InterPro" id="IPR014746">
    <property type="entry name" value="Gln_synth/guanido_kin_cat_dom"/>
</dbReference>
<evidence type="ECO:0000259" key="7">
    <source>
        <dbReference type="SMART" id="SM00845"/>
    </source>
</evidence>
<dbReference type="GO" id="GO:0030956">
    <property type="term" value="C:glutamyl-tRNA(Gln) amidotransferase complex"/>
    <property type="evidence" value="ECO:0007669"/>
    <property type="project" value="UniProtKB-UniRule"/>
</dbReference>
<comment type="catalytic activity">
    <reaction evidence="5">
        <text>L-glutamyl-tRNA(Gln) + L-glutamine + ATP + H2O = L-glutaminyl-tRNA(Gln) + L-glutamate + ADP + phosphate + H(+)</text>
        <dbReference type="Rhea" id="RHEA:17521"/>
        <dbReference type="Rhea" id="RHEA-COMP:9681"/>
        <dbReference type="Rhea" id="RHEA-COMP:9684"/>
        <dbReference type="ChEBI" id="CHEBI:15377"/>
        <dbReference type="ChEBI" id="CHEBI:15378"/>
        <dbReference type="ChEBI" id="CHEBI:29985"/>
        <dbReference type="ChEBI" id="CHEBI:30616"/>
        <dbReference type="ChEBI" id="CHEBI:43474"/>
        <dbReference type="ChEBI" id="CHEBI:58359"/>
        <dbReference type="ChEBI" id="CHEBI:78520"/>
        <dbReference type="ChEBI" id="CHEBI:78521"/>
        <dbReference type="ChEBI" id="CHEBI:456216"/>
    </reaction>
</comment>
<feature type="region of interest" description="Disordered" evidence="6">
    <location>
        <begin position="31"/>
        <end position="102"/>
    </location>
</feature>
<organism evidence="8 9">
    <name type="scientific">Staphylotrichum tortipilum</name>
    <dbReference type="NCBI Taxonomy" id="2831512"/>
    <lineage>
        <taxon>Eukaryota</taxon>
        <taxon>Fungi</taxon>
        <taxon>Dikarya</taxon>
        <taxon>Ascomycota</taxon>
        <taxon>Pezizomycotina</taxon>
        <taxon>Sordariomycetes</taxon>
        <taxon>Sordariomycetidae</taxon>
        <taxon>Sordariales</taxon>
        <taxon>Chaetomiaceae</taxon>
        <taxon>Staphylotrichum</taxon>
    </lineage>
</organism>